<protein>
    <recommendedName>
        <fullName evidence="2">histidine kinase</fullName>
        <ecNumber evidence="2">2.7.13.3</ecNumber>
    </recommendedName>
</protein>
<feature type="domain" description="Histidine kinase" evidence="8">
    <location>
        <begin position="357"/>
        <end position="575"/>
    </location>
</feature>
<dbReference type="PRINTS" id="PR00344">
    <property type="entry name" value="BCTRLSENSOR"/>
</dbReference>
<evidence type="ECO:0000256" key="3">
    <source>
        <dbReference type="ARBA" id="ARBA00022553"/>
    </source>
</evidence>
<evidence type="ECO:0000259" key="8">
    <source>
        <dbReference type="PROSITE" id="PS50109"/>
    </source>
</evidence>
<keyword evidence="7" id="KW-1133">Transmembrane helix</keyword>
<dbReference type="SMART" id="SM00062">
    <property type="entry name" value="PBPb"/>
    <property type="match status" value="1"/>
</dbReference>
<dbReference type="InterPro" id="IPR004358">
    <property type="entry name" value="Sig_transdc_His_kin-like_C"/>
</dbReference>
<dbReference type="CDD" id="cd16922">
    <property type="entry name" value="HATPase_EvgS-ArcB-TorS-like"/>
    <property type="match status" value="1"/>
</dbReference>
<evidence type="ECO:0000256" key="1">
    <source>
        <dbReference type="ARBA" id="ARBA00000085"/>
    </source>
</evidence>
<keyword evidence="5" id="KW-0418">Kinase</keyword>
<dbReference type="SMART" id="SM00388">
    <property type="entry name" value="HisKA"/>
    <property type="match status" value="1"/>
</dbReference>
<dbReference type="EC" id="2.7.13.3" evidence="2"/>
<keyword evidence="10" id="KW-1185">Reference proteome</keyword>
<dbReference type="Pfam" id="PF00497">
    <property type="entry name" value="SBP_bac_3"/>
    <property type="match status" value="1"/>
</dbReference>
<dbReference type="SUPFAM" id="SSF47384">
    <property type="entry name" value="Homodimeric domain of signal transducing histidine kinase"/>
    <property type="match status" value="1"/>
</dbReference>
<dbReference type="Pfam" id="PF02518">
    <property type="entry name" value="HATPase_c"/>
    <property type="match status" value="1"/>
</dbReference>
<keyword evidence="6" id="KW-0175">Coiled coil</keyword>
<dbReference type="PROSITE" id="PS50109">
    <property type="entry name" value="HIS_KIN"/>
    <property type="match status" value="1"/>
</dbReference>
<sequence>MITKFSTPFRIQLPALFVMLLIVQCIAISSAGADAKLVTVGVYENPPKVFTDESGKPSGIFIDIIEHIAETEGWNLRYVRGTWAEGLARLENGKIDLMPDVAYTTEREKIYSFHKIPVLTAWSQVYARKGSGIQSILDLNGKRVAALEQTIQLETFRRLAKGFELNITLVPVADYKTEFDMIAKGKVDAGVTNRFYGLSHARESGLEDTPIMFDPATFFFAAPRNEHGELLKVIDRYLSDMKKDPRSPYYASLERWTSEKVRFELPVWLQVLGLVLVVTVIVMAAGFTLWTRTLRRTVKLRTSQLEQELAERKAAEEKLRKYREGLEDLVAERTAELAVAKERAEAADQLKSAFLATMSHELRTPLNSIIGFTGILLQGLGGPINAEQSKQLNMVRRSANHLLNLISDILDISKIEAGQLKISPEPFELADSIEKVVQSVSSLADKKGLMLSLEIAEDVGNIVSDQRRVEQVLLNLLSNAVKFTDQGAIVVRCSRNSDWYVTSVTDSGIGIKADDMDSLFKPFHQVDTGLSRKYEGTGLGLSICKRLVELMGGSISVESRQGEGSTFCFMLPAVPG</sequence>
<dbReference type="InterPro" id="IPR005467">
    <property type="entry name" value="His_kinase_dom"/>
</dbReference>
<dbReference type="InterPro" id="IPR001638">
    <property type="entry name" value="Solute-binding_3/MltF_N"/>
</dbReference>
<dbReference type="InterPro" id="IPR036097">
    <property type="entry name" value="HisK_dim/P_sf"/>
</dbReference>
<gene>
    <name evidence="9" type="ORF">JZM60_01805</name>
</gene>
<reference evidence="9 10" key="1">
    <citation type="submission" date="2021-03" db="EMBL/GenBank/DDBJ databases">
        <title>Geobacter metallireducens gen. nov. sp. nov., a microorganism capable of coupling the complete oxidation of organic compounds to the reduction of iron and other metals.</title>
        <authorList>
            <person name="Li Y."/>
        </authorList>
    </citation>
    <scope>NUCLEOTIDE SEQUENCE [LARGE SCALE GENOMIC DNA]</scope>
    <source>
        <strain evidence="9 10">Jerry-YX</strain>
    </source>
</reference>
<dbReference type="Proteomes" id="UP000663651">
    <property type="component" value="Chromosome"/>
</dbReference>
<dbReference type="Gene3D" id="1.10.287.130">
    <property type="match status" value="1"/>
</dbReference>
<dbReference type="CDD" id="cd00082">
    <property type="entry name" value="HisKA"/>
    <property type="match status" value="1"/>
</dbReference>
<keyword evidence="3" id="KW-0597">Phosphoprotein</keyword>
<dbReference type="SUPFAM" id="SSF53850">
    <property type="entry name" value="Periplasmic binding protein-like II"/>
    <property type="match status" value="1"/>
</dbReference>
<dbReference type="InterPro" id="IPR036890">
    <property type="entry name" value="HATPase_C_sf"/>
</dbReference>
<dbReference type="Gene3D" id="3.30.565.10">
    <property type="entry name" value="Histidine kinase-like ATPase, C-terminal domain"/>
    <property type="match status" value="1"/>
</dbReference>
<dbReference type="PANTHER" id="PTHR43047:SF72">
    <property type="entry name" value="OSMOSENSING HISTIDINE PROTEIN KINASE SLN1"/>
    <property type="match status" value="1"/>
</dbReference>
<accession>A0ABX7Q7X2</accession>
<proteinExistence type="predicted"/>
<evidence type="ECO:0000313" key="9">
    <source>
        <dbReference type="EMBL" id="QSV47297.1"/>
    </source>
</evidence>
<dbReference type="SUPFAM" id="SSF55874">
    <property type="entry name" value="ATPase domain of HSP90 chaperone/DNA topoisomerase II/histidine kinase"/>
    <property type="match status" value="1"/>
</dbReference>
<evidence type="ECO:0000256" key="2">
    <source>
        <dbReference type="ARBA" id="ARBA00012438"/>
    </source>
</evidence>
<keyword evidence="7" id="KW-0812">Transmembrane</keyword>
<dbReference type="InterPro" id="IPR003594">
    <property type="entry name" value="HATPase_dom"/>
</dbReference>
<evidence type="ECO:0000256" key="6">
    <source>
        <dbReference type="SAM" id="Coils"/>
    </source>
</evidence>
<name>A0ABX7Q7X2_9BACT</name>
<dbReference type="Pfam" id="PF00512">
    <property type="entry name" value="HisKA"/>
    <property type="match status" value="1"/>
</dbReference>
<dbReference type="PANTHER" id="PTHR43047">
    <property type="entry name" value="TWO-COMPONENT HISTIDINE PROTEIN KINASE"/>
    <property type="match status" value="1"/>
</dbReference>
<evidence type="ECO:0000256" key="5">
    <source>
        <dbReference type="ARBA" id="ARBA00022777"/>
    </source>
</evidence>
<feature type="coiled-coil region" evidence="6">
    <location>
        <begin position="305"/>
        <end position="332"/>
    </location>
</feature>
<keyword evidence="7" id="KW-0472">Membrane</keyword>
<dbReference type="SMART" id="SM00387">
    <property type="entry name" value="HATPase_c"/>
    <property type="match status" value="1"/>
</dbReference>
<dbReference type="Gene3D" id="3.40.190.10">
    <property type="entry name" value="Periplasmic binding protein-like II"/>
    <property type="match status" value="2"/>
</dbReference>
<evidence type="ECO:0000256" key="7">
    <source>
        <dbReference type="SAM" id="Phobius"/>
    </source>
</evidence>
<feature type="transmembrane region" description="Helical" evidence="7">
    <location>
        <begin position="267"/>
        <end position="291"/>
    </location>
</feature>
<keyword evidence="4" id="KW-0808">Transferase</keyword>
<organism evidence="9 10">
    <name type="scientific">Geobacter benzoatilyticus</name>
    <dbReference type="NCBI Taxonomy" id="2815309"/>
    <lineage>
        <taxon>Bacteria</taxon>
        <taxon>Pseudomonadati</taxon>
        <taxon>Thermodesulfobacteriota</taxon>
        <taxon>Desulfuromonadia</taxon>
        <taxon>Geobacterales</taxon>
        <taxon>Geobacteraceae</taxon>
        <taxon>Geobacter</taxon>
    </lineage>
</organism>
<dbReference type="InterPro" id="IPR003661">
    <property type="entry name" value="HisK_dim/P_dom"/>
</dbReference>
<dbReference type="EMBL" id="CP071382">
    <property type="protein sequence ID" value="QSV47297.1"/>
    <property type="molecule type" value="Genomic_DNA"/>
</dbReference>
<comment type="catalytic activity">
    <reaction evidence="1">
        <text>ATP + protein L-histidine = ADP + protein N-phospho-L-histidine.</text>
        <dbReference type="EC" id="2.7.13.3"/>
    </reaction>
</comment>
<evidence type="ECO:0000313" key="10">
    <source>
        <dbReference type="Proteomes" id="UP000663651"/>
    </source>
</evidence>
<evidence type="ECO:0000256" key="4">
    <source>
        <dbReference type="ARBA" id="ARBA00022679"/>
    </source>
</evidence>